<evidence type="ECO:0000313" key="2">
    <source>
        <dbReference type="Proteomes" id="UP001276854"/>
    </source>
</evidence>
<sequence length="505" mass="57017">MITKDNLIITGLDSVMEVNDFWLSIIPNNHAKGIVHLLLKDEISSNGLFNRSISIKYQKNEQEILIFCGLVENYTQKKEGDLYTASLSLISASIILDEKKHIRTFQNGEQTYKSVIRNILEQVPKAEVLFCVKDRGETPIKDLLVQYLESDWEFYKRIASHLGGVLIPDIKTGEPKFYLGFPEGSRGIDEKFTSYTVSIDKRYYENRTEKMQKDCFLFYKAESDQFYHIGDEVEINGRQLRVLSIFAKMVRGEIVFTYEFGRADLYIKKKEYNHQLIGSSLTGTVISSAEGEVKIVYDINSEEQNITKTYPWLPAMGNLFYCMPEKGEKVAVLFMNDNEAEGIATEYLRNNDLSNCNVSSSSDRYFTTNHRKEMKLVPGSMSFDNQKGNSLILEDEKGIILDGGDIFIEAKGEVLLSAEGIKTFSPLQATFIKGSFGGGSINICKDFNLSGPVKFLAQANPIMEQEPDRVDGIMDTEKIEKQALGMIPAGKTEDKTISQALGMIV</sequence>
<keyword evidence="2" id="KW-1185">Reference proteome</keyword>
<comment type="caution">
    <text evidence="1">The sequence shown here is derived from an EMBL/GenBank/DDBJ whole genome shotgun (WGS) entry which is preliminary data.</text>
</comment>
<proteinExistence type="predicted"/>
<organism evidence="1 2">
    <name type="scientific">Clostridium boliviensis</name>
    <dbReference type="NCBI Taxonomy" id="318465"/>
    <lineage>
        <taxon>Bacteria</taxon>
        <taxon>Bacillati</taxon>
        <taxon>Bacillota</taxon>
        <taxon>Clostridia</taxon>
        <taxon>Eubacteriales</taxon>
        <taxon>Clostridiaceae</taxon>
        <taxon>Clostridium</taxon>
    </lineage>
</organism>
<dbReference type="RefSeq" id="WP_318063892.1">
    <property type="nucleotide sequence ID" value="NZ_JAWONS010000124.1"/>
</dbReference>
<reference evidence="1 2" key="1">
    <citation type="submission" date="2023-10" db="EMBL/GenBank/DDBJ databases">
        <title>A novel Glycoside Hydrolase 43-Like Enzyme from Clostrdium boliviensis is an Endo-xylanase, and a Candidate for Xylooligosaccharides Production from Different Xylan Substrates.</title>
        <authorList>
            <person name="Alvarez M.T."/>
            <person name="Rocabado-Villegas L.R."/>
            <person name="Salas-Veizaga D.M."/>
            <person name="Linares-Pasten J.A."/>
            <person name="Gudmundsdottir E.E."/>
            <person name="Hreggvidsson G.O."/>
            <person name="Adlercreutz P."/>
            <person name="Nordberg Karlsson E."/>
        </authorList>
    </citation>
    <scope>NUCLEOTIDE SEQUENCE [LARGE SCALE GENOMIC DNA]</scope>
    <source>
        <strain evidence="1 2">E-1</strain>
    </source>
</reference>
<evidence type="ECO:0000313" key="1">
    <source>
        <dbReference type="EMBL" id="MDW2797645.1"/>
    </source>
</evidence>
<dbReference type="EMBL" id="JAWONS010000124">
    <property type="protein sequence ID" value="MDW2797645.1"/>
    <property type="molecule type" value="Genomic_DNA"/>
</dbReference>
<name>A0ABU4GJ46_9CLOT</name>
<protein>
    <submittedName>
        <fullName evidence="1">Contractile injection system protein, VgrG/Pvc8 family</fullName>
    </submittedName>
</protein>
<dbReference type="Proteomes" id="UP001276854">
    <property type="component" value="Unassembled WGS sequence"/>
</dbReference>
<accession>A0ABU4GJ46</accession>
<dbReference type="Pfam" id="PF05954">
    <property type="entry name" value="Phage_GPD"/>
    <property type="match status" value="1"/>
</dbReference>
<dbReference type="Gene3D" id="3.55.50.10">
    <property type="entry name" value="Baseplate protein-like domains"/>
    <property type="match status" value="1"/>
</dbReference>
<gene>
    <name evidence="1" type="ORF">RZO55_08660</name>
</gene>
<dbReference type="SUPFAM" id="SSF69279">
    <property type="entry name" value="Phage tail proteins"/>
    <property type="match status" value="1"/>
</dbReference>
<dbReference type="Gene3D" id="2.30.110.50">
    <property type="match status" value="1"/>
</dbReference>